<organism evidence="9 10">
    <name type="scientific">Berkelbacteria bacterium GW2011_GWE1_39_12</name>
    <dbReference type="NCBI Taxonomy" id="1618337"/>
    <lineage>
        <taxon>Bacteria</taxon>
        <taxon>Candidatus Berkelbacteria</taxon>
    </lineage>
</organism>
<dbReference type="HAMAP" id="MF_00182">
    <property type="entry name" value="Formyl_trans"/>
    <property type="match status" value="1"/>
</dbReference>
<feature type="binding site" evidence="5">
    <location>
        <position position="143"/>
    </location>
    <ligand>
        <name>Fe cation</name>
        <dbReference type="ChEBI" id="CHEBI:24875"/>
    </ligand>
</feature>
<dbReference type="Proteomes" id="UP000035648">
    <property type="component" value="Chromosome"/>
</dbReference>
<dbReference type="InterPro" id="IPR036477">
    <property type="entry name" value="Formyl_transf_N_sf"/>
</dbReference>
<dbReference type="HAMAP" id="MF_00163">
    <property type="entry name" value="Pep_deformylase"/>
    <property type="match status" value="1"/>
</dbReference>
<feature type="domain" description="Formyl transferase C-terminal" evidence="8">
    <location>
        <begin position="368"/>
        <end position="415"/>
    </location>
</feature>
<evidence type="ECO:0000256" key="4">
    <source>
        <dbReference type="ARBA" id="ARBA00022917"/>
    </source>
</evidence>
<keyword evidence="3 6" id="KW-0808">Transferase</keyword>
<dbReference type="NCBIfam" id="TIGR00079">
    <property type="entry name" value="pept_deformyl"/>
    <property type="match status" value="1"/>
</dbReference>
<dbReference type="NCBIfam" id="NF001159">
    <property type="entry name" value="PRK00150.1-3"/>
    <property type="match status" value="1"/>
</dbReference>
<dbReference type="SUPFAM" id="SSF50486">
    <property type="entry name" value="FMT C-terminal domain-like"/>
    <property type="match status" value="1"/>
</dbReference>
<evidence type="ECO:0000313" key="10">
    <source>
        <dbReference type="Proteomes" id="UP000035648"/>
    </source>
</evidence>
<feature type="active site" evidence="5">
    <location>
        <position position="140"/>
    </location>
</feature>
<dbReference type="Gene3D" id="3.40.50.12230">
    <property type="match status" value="1"/>
</dbReference>
<feature type="domain" description="Formyl transferase N-terminal" evidence="7">
    <location>
        <begin position="167"/>
        <end position="342"/>
    </location>
</feature>
<dbReference type="AlphaFoldDB" id="A0A0G4B6F1"/>
<reference evidence="9 10" key="1">
    <citation type="journal article" date="2015" name="Nature">
        <title>rRNA introns, odd ribosomes, and small enigmatic genomes across a large radiation of phyla.</title>
        <authorList>
            <person name="Brown C.T."/>
            <person name="Hug L.A."/>
            <person name="Thomas B.C."/>
            <person name="Sharon I."/>
            <person name="Castelle C.J."/>
            <person name="Singh A."/>
            <person name="Wilkins M.J."/>
            <person name="Williams K.H."/>
            <person name="Banfield J.F."/>
        </authorList>
    </citation>
    <scope>NUCLEOTIDE SEQUENCE [LARGE SCALE GENOMIC DNA]</scope>
</reference>
<evidence type="ECO:0000259" key="7">
    <source>
        <dbReference type="Pfam" id="PF00551"/>
    </source>
</evidence>
<feature type="binding site" evidence="6">
    <location>
        <begin position="273"/>
        <end position="276"/>
    </location>
    <ligand>
        <name>(6S)-5,6,7,8-tetrahydrofolate</name>
        <dbReference type="ChEBI" id="CHEBI:57453"/>
    </ligand>
</feature>
<name>A0A0G4B6F1_9BACT</name>
<dbReference type="KEGG" id="bbgw:UT28_C0001G0808"/>
<dbReference type="InterPro" id="IPR041711">
    <property type="entry name" value="Met-tRNA-FMT_N"/>
</dbReference>
<evidence type="ECO:0000259" key="8">
    <source>
        <dbReference type="Pfam" id="PF02911"/>
    </source>
</evidence>
<comment type="similarity">
    <text evidence="2 5">Belongs to the polypeptide deformylase family.</text>
</comment>
<evidence type="ECO:0000256" key="2">
    <source>
        <dbReference type="ARBA" id="ARBA00010759"/>
    </source>
</evidence>
<dbReference type="GO" id="GO:0046872">
    <property type="term" value="F:metal ion binding"/>
    <property type="evidence" value="ECO:0007669"/>
    <property type="project" value="UniProtKB-KW"/>
</dbReference>
<evidence type="ECO:0000313" key="9">
    <source>
        <dbReference type="EMBL" id="AKM82587.1"/>
    </source>
</evidence>
<dbReference type="SUPFAM" id="SSF53328">
    <property type="entry name" value="Formyltransferase"/>
    <property type="match status" value="1"/>
</dbReference>
<proteinExistence type="inferred from homology"/>
<dbReference type="Gene3D" id="3.90.45.10">
    <property type="entry name" value="Peptide deformylase"/>
    <property type="match status" value="1"/>
</dbReference>
<dbReference type="InterPro" id="IPR002376">
    <property type="entry name" value="Formyl_transf_N"/>
</dbReference>
<keyword evidence="5" id="KW-0408">Iron</keyword>
<dbReference type="EC" id="2.1.2.9" evidence="6"/>
<dbReference type="EC" id="3.5.1.88" evidence="5"/>
<keyword evidence="5" id="KW-0378">Hydrolase</keyword>
<dbReference type="GO" id="GO:0004479">
    <property type="term" value="F:methionyl-tRNA formyltransferase activity"/>
    <property type="evidence" value="ECO:0007669"/>
    <property type="project" value="UniProtKB-UniRule"/>
</dbReference>
<comment type="function">
    <text evidence="6">Attaches a formyl group to the free amino group of methionyl-tRNA(fMet). The formyl group appears to play a dual role in the initiator identity of N-formylmethionyl-tRNA by promoting its recognition by IF2 and preventing the misappropriation of this tRNA by the elongation apparatus.</text>
</comment>
<evidence type="ECO:0000256" key="1">
    <source>
        <dbReference type="ARBA" id="ARBA00010699"/>
    </source>
</evidence>
<dbReference type="InterPro" id="IPR044135">
    <property type="entry name" value="Met-tRNA-FMT_C"/>
</dbReference>
<comment type="catalytic activity">
    <reaction evidence="6">
        <text>L-methionyl-tRNA(fMet) + (6R)-10-formyltetrahydrofolate = N-formyl-L-methionyl-tRNA(fMet) + (6S)-5,6,7,8-tetrahydrofolate + H(+)</text>
        <dbReference type="Rhea" id="RHEA:24380"/>
        <dbReference type="Rhea" id="RHEA-COMP:9952"/>
        <dbReference type="Rhea" id="RHEA-COMP:9953"/>
        <dbReference type="ChEBI" id="CHEBI:15378"/>
        <dbReference type="ChEBI" id="CHEBI:57453"/>
        <dbReference type="ChEBI" id="CHEBI:78530"/>
        <dbReference type="ChEBI" id="CHEBI:78844"/>
        <dbReference type="ChEBI" id="CHEBI:195366"/>
        <dbReference type="EC" id="2.1.2.9"/>
    </reaction>
</comment>
<evidence type="ECO:0000256" key="5">
    <source>
        <dbReference type="HAMAP-Rule" id="MF_00163"/>
    </source>
</evidence>
<evidence type="ECO:0000256" key="3">
    <source>
        <dbReference type="ARBA" id="ARBA00022679"/>
    </source>
</evidence>
<dbReference type="InterPro" id="IPR011034">
    <property type="entry name" value="Formyl_transferase-like_C_sf"/>
</dbReference>
<gene>
    <name evidence="5" type="primary">def</name>
    <name evidence="6" type="synonym">fmt</name>
    <name evidence="9" type="ORF">UT28_C0001G0808</name>
</gene>
<dbReference type="PRINTS" id="PR01576">
    <property type="entry name" value="PDEFORMYLASE"/>
</dbReference>
<dbReference type="CDD" id="cd08646">
    <property type="entry name" value="FMT_core_Met-tRNA-FMT_N"/>
    <property type="match status" value="1"/>
</dbReference>
<comment type="function">
    <text evidence="5">Removes the formyl group from the N-terminal Met of newly synthesized proteins. Requires at least a dipeptide for an efficient rate of reaction. N-terminal L-methionine is a prerequisite for activity but the enzyme has broad specificity at other positions.</text>
</comment>
<accession>A0A0G4B6F1</accession>
<dbReference type="SUPFAM" id="SSF56420">
    <property type="entry name" value="Peptide deformylase"/>
    <property type="match status" value="1"/>
</dbReference>
<keyword evidence="5" id="KW-0479">Metal-binding</keyword>
<keyword evidence="4 6" id="KW-0648">Protein biosynthesis</keyword>
<dbReference type="EMBL" id="CP011213">
    <property type="protein sequence ID" value="AKM82587.1"/>
    <property type="molecule type" value="Genomic_DNA"/>
</dbReference>
<dbReference type="GO" id="GO:0005829">
    <property type="term" value="C:cytosol"/>
    <property type="evidence" value="ECO:0007669"/>
    <property type="project" value="TreeGrafter"/>
</dbReference>
<dbReference type="PANTHER" id="PTHR11138:SF5">
    <property type="entry name" value="METHIONYL-TRNA FORMYLTRANSFERASE, MITOCHONDRIAL"/>
    <property type="match status" value="1"/>
</dbReference>
<sequence length="453" mass="51250">MKEPLRIITVPNQFLREVTQPVTSFNNDLKDQAKLMTDFLHNEYGVGLAANQIGLNNSVFVVEFLDETGKNNIPLQFFVNPEIVEYSKEQNEMFEGCLSIPKIELSITRPEKIKVKAQDLDGKRIKIAAKGLLARIIQHETDHLRGKVFTELAKEKLHHENPELKKMKIVYIGTGEFSEMILRGLILLDLNIKLILTEKGKPSGRAQRICLSPVGQAAQNFNKKFLEVEKISDFTLEIKETDPDLIITADFGKLIPTEIIQIPKIMSIVTHQSLLPKFRGPSPIQSAILAGEKETGVTIIKMSPEFDTGEILIQEAIEIDKQDNALSMRNLLANVSLKMLLEILPKIQEGKIKVIPQDESKASITHKFTKADGEINWKKSVKEIDKQIRALFGWPGTFTSIDGKRLIIHQAHLDNGKLVLDIVQPEGRQPMPWNDFLRGFKGKAPDWFSKIKR</sequence>
<dbReference type="InterPro" id="IPR005793">
    <property type="entry name" value="Formyl_trans_C"/>
</dbReference>
<evidence type="ECO:0000256" key="6">
    <source>
        <dbReference type="HAMAP-Rule" id="MF_00182"/>
    </source>
</evidence>
<dbReference type="InterPro" id="IPR036821">
    <property type="entry name" value="Peptide_deformylase_sf"/>
</dbReference>
<dbReference type="CDD" id="cd00487">
    <property type="entry name" value="Pep_deformylase"/>
    <property type="match status" value="1"/>
</dbReference>
<protein>
    <recommendedName>
        <fullName evidence="5 6">Multifunctional fusion protein</fullName>
    </recommendedName>
    <domain>
        <recommendedName>
            <fullName evidence="5">Peptide deformylase</fullName>
            <shortName evidence="5">PDF</shortName>
            <ecNumber evidence="5">3.5.1.88</ecNumber>
        </recommendedName>
        <alternativeName>
            <fullName evidence="5">Polypeptide deformylase</fullName>
        </alternativeName>
    </domain>
    <domain>
        <recommendedName>
            <fullName evidence="6">Methionyl-tRNA formyltransferase</fullName>
            <ecNumber evidence="6">2.1.2.9</ecNumber>
        </recommendedName>
    </domain>
</protein>
<dbReference type="Pfam" id="PF02911">
    <property type="entry name" value="Formyl_trans_C"/>
    <property type="match status" value="1"/>
</dbReference>
<dbReference type="Pfam" id="PF00551">
    <property type="entry name" value="Formyl_trans_N"/>
    <property type="match status" value="1"/>
</dbReference>
<dbReference type="CDD" id="cd08704">
    <property type="entry name" value="Met_tRNA_FMT_C"/>
    <property type="match status" value="1"/>
</dbReference>
<comment type="cofactor">
    <cofactor evidence="5">
        <name>Fe(2+)</name>
        <dbReference type="ChEBI" id="CHEBI:29033"/>
    </cofactor>
    <text evidence="5">Binds 1 Fe(2+) ion.</text>
</comment>
<feature type="binding site" evidence="5">
    <location>
        <position position="139"/>
    </location>
    <ligand>
        <name>Fe cation</name>
        <dbReference type="ChEBI" id="CHEBI:24875"/>
    </ligand>
</feature>
<feature type="binding site" evidence="5">
    <location>
        <position position="97"/>
    </location>
    <ligand>
        <name>Fe cation</name>
        <dbReference type="ChEBI" id="CHEBI:24875"/>
    </ligand>
</feature>
<comment type="similarity">
    <text evidence="1 6">Belongs to the Fmt family.</text>
</comment>
<comment type="catalytic activity">
    <reaction evidence="5">
        <text>N-terminal N-formyl-L-methionyl-[peptide] + H2O = N-terminal L-methionyl-[peptide] + formate</text>
        <dbReference type="Rhea" id="RHEA:24420"/>
        <dbReference type="Rhea" id="RHEA-COMP:10639"/>
        <dbReference type="Rhea" id="RHEA-COMP:10640"/>
        <dbReference type="ChEBI" id="CHEBI:15377"/>
        <dbReference type="ChEBI" id="CHEBI:15740"/>
        <dbReference type="ChEBI" id="CHEBI:49298"/>
        <dbReference type="ChEBI" id="CHEBI:64731"/>
        <dbReference type="EC" id="3.5.1.88"/>
    </reaction>
</comment>
<dbReference type="GO" id="GO:0042586">
    <property type="term" value="F:peptide deformylase activity"/>
    <property type="evidence" value="ECO:0007669"/>
    <property type="project" value="UniProtKB-UniRule"/>
</dbReference>
<dbReference type="STRING" id="1618337.UT28_C0001G0808"/>
<dbReference type="PANTHER" id="PTHR11138">
    <property type="entry name" value="METHIONYL-TRNA FORMYLTRANSFERASE"/>
    <property type="match status" value="1"/>
</dbReference>
<dbReference type="PATRIC" id="fig|1618337.4.peg.796"/>
<dbReference type="InterPro" id="IPR023635">
    <property type="entry name" value="Peptide_deformylase"/>
</dbReference>
<dbReference type="Pfam" id="PF01327">
    <property type="entry name" value="Pep_deformylase"/>
    <property type="match status" value="1"/>
</dbReference>
<dbReference type="InterPro" id="IPR005794">
    <property type="entry name" value="Fmt"/>
</dbReference>